<evidence type="ECO:0000256" key="1">
    <source>
        <dbReference type="ARBA" id="ARBA00022801"/>
    </source>
</evidence>
<dbReference type="PANTHER" id="PTHR43540">
    <property type="entry name" value="PEROXYUREIDOACRYLATE/UREIDOACRYLATE AMIDOHYDROLASE-RELATED"/>
    <property type="match status" value="1"/>
</dbReference>
<protein>
    <submittedName>
        <fullName evidence="3">Maleamate amidohydrolase</fullName>
        <ecNumber evidence="3">3.5.1.107</ecNumber>
    </submittedName>
</protein>
<dbReference type="AlphaFoldDB" id="A0A3P4B225"/>
<gene>
    <name evidence="3" type="primary">nicF_6</name>
    <name evidence="3" type="ORF">PIGHUM_01679</name>
</gene>
<evidence type="ECO:0000313" key="4">
    <source>
        <dbReference type="Proteomes" id="UP000277294"/>
    </source>
</evidence>
<evidence type="ECO:0000313" key="3">
    <source>
        <dbReference type="EMBL" id="VCU69616.1"/>
    </source>
</evidence>
<dbReference type="EC" id="3.5.1.107" evidence="3"/>
<dbReference type="InterPro" id="IPR000868">
    <property type="entry name" value="Isochorismatase-like_dom"/>
</dbReference>
<dbReference type="Proteomes" id="UP000277294">
    <property type="component" value="Unassembled WGS sequence"/>
</dbReference>
<keyword evidence="4" id="KW-1185">Reference proteome</keyword>
<dbReference type="EMBL" id="UWPJ01000015">
    <property type="protein sequence ID" value="VCU69616.1"/>
    <property type="molecule type" value="Genomic_DNA"/>
</dbReference>
<name>A0A3P4B225_9BURK</name>
<evidence type="ECO:0000259" key="2">
    <source>
        <dbReference type="Pfam" id="PF00857"/>
    </source>
</evidence>
<sequence>MTHISQHPDFAFFQERGFAVRLGFGKRPAVMVIDLTKGFTDPARPLGADLAPQIGTANALLDAAAARNVPVIFTCVRYDDPLMRDAGLWAIKQKGSMSLAASGDGHEIDGRLHRREHDAVLYKKYASCFFGTDLASRLQNLGVDTLILTGTSTSGCVRATAVDACQMGFRPMIVAEGVGDRSAAAHTQSLFDLETKYADVVSLDETLAYLRGLPAGDAA</sequence>
<dbReference type="InterPro" id="IPR050272">
    <property type="entry name" value="Isochorismatase-like_hydrls"/>
</dbReference>
<dbReference type="Gene3D" id="3.40.50.850">
    <property type="entry name" value="Isochorismatase-like"/>
    <property type="match status" value="1"/>
</dbReference>
<organism evidence="3 4">
    <name type="scientific">Pigmentiphaga humi</name>
    <dbReference type="NCBI Taxonomy" id="2478468"/>
    <lineage>
        <taxon>Bacteria</taxon>
        <taxon>Pseudomonadati</taxon>
        <taxon>Pseudomonadota</taxon>
        <taxon>Betaproteobacteria</taxon>
        <taxon>Burkholderiales</taxon>
        <taxon>Alcaligenaceae</taxon>
        <taxon>Pigmentiphaga</taxon>
    </lineage>
</organism>
<accession>A0A3P4B225</accession>
<dbReference type="PANTHER" id="PTHR43540:SF1">
    <property type="entry name" value="ISOCHORISMATASE HYDROLASE"/>
    <property type="match status" value="1"/>
</dbReference>
<proteinExistence type="predicted"/>
<dbReference type="Pfam" id="PF00857">
    <property type="entry name" value="Isochorismatase"/>
    <property type="match status" value="1"/>
</dbReference>
<dbReference type="SUPFAM" id="SSF52499">
    <property type="entry name" value="Isochorismatase-like hydrolases"/>
    <property type="match status" value="1"/>
</dbReference>
<dbReference type="InterPro" id="IPR036380">
    <property type="entry name" value="Isochorismatase-like_sf"/>
</dbReference>
<dbReference type="RefSeq" id="WP_246013041.1">
    <property type="nucleotide sequence ID" value="NZ_UWPJ01000015.1"/>
</dbReference>
<dbReference type="GO" id="GO:0016787">
    <property type="term" value="F:hydrolase activity"/>
    <property type="evidence" value="ECO:0007669"/>
    <property type="project" value="UniProtKB-KW"/>
</dbReference>
<feature type="domain" description="Isochorismatase-like" evidence="2">
    <location>
        <begin position="29"/>
        <end position="204"/>
    </location>
</feature>
<reference evidence="3 4" key="1">
    <citation type="submission" date="2018-10" db="EMBL/GenBank/DDBJ databases">
        <authorList>
            <person name="Criscuolo A."/>
        </authorList>
    </citation>
    <scope>NUCLEOTIDE SEQUENCE [LARGE SCALE GENOMIC DNA]</scope>
    <source>
        <strain evidence="3">DnA1</strain>
    </source>
</reference>
<keyword evidence="1 3" id="KW-0378">Hydrolase</keyword>